<comment type="caution">
    <text evidence="1">The sequence shown here is derived from an EMBL/GenBank/DDBJ whole genome shotgun (WGS) entry which is preliminary data.</text>
</comment>
<dbReference type="AlphaFoldDB" id="X1P0L0"/>
<dbReference type="EMBL" id="BARV01032105">
    <property type="protein sequence ID" value="GAI32560.1"/>
    <property type="molecule type" value="Genomic_DNA"/>
</dbReference>
<name>X1P0L0_9ZZZZ</name>
<proteinExistence type="predicted"/>
<accession>X1P0L0</accession>
<organism evidence="1">
    <name type="scientific">marine sediment metagenome</name>
    <dbReference type="NCBI Taxonomy" id="412755"/>
    <lineage>
        <taxon>unclassified sequences</taxon>
        <taxon>metagenomes</taxon>
        <taxon>ecological metagenomes</taxon>
    </lineage>
</organism>
<evidence type="ECO:0000313" key="1">
    <source>
        <dbReference type="EMBL" id="GAI32560.1"/>
    </source>
</evidence>
<gene>
    <name evidence="1" type="ORF">S06H3_50671</name>
</gene>
<sequence>MITRIQELCRNLKPVLGKKVDRLWSVYLAESDPAGKADIEQTLELLAAKHLGTNYELDRSPFPPPAMKFAKSGDIRLGTISYANRRMYPFFLKSPRLKEHIL</sequence>
<protein>
    <submittedName>
        <fullName evidence="1">Uncharacterized protein</fullName>
    </submittedName>
</protein>
<feature type="non-terminal residue" evidence="1">
    <location>
        <position position="102"/>
    </location>
</feature>
<reference evidence="1" key="1">
    <citation type="journal article" date="2014" name="Front. Microbiol.">
        <title>High frequency of phylogenetically diverse reductive dehalogenase-homologous genes in deep subseafloor sedimentary metagenomes.</title>
        <authorList>
            <person name="Kawai M."/>
            <person name="Futagami T."/>
            <person name="Toyoda A."/>
            <person name="Takaki Y."/>
            <person name="Nishi S."/>
            <person name="Hori S."/>
            <person name="Arai W."/>
            <person name="Tsubouchi T."/>
            <person name="Morono Y."/>
            <person name="Uchiyama I."/>
            <person name="Ito T."/>
            <person name="Fujiyama A."/>
            <person name="Inagaki F."/>
            <person name="Takami H."/>
        </authorList>
    </citation>
    <scope>NUCLEOTIDE SEQUENCE</scope>
    <source>
        <strain evidence="1">Expedition CK06-06</strain>
    </source>
</reference>